<evidence type="ECO:0000313" key="3">
    <source>
        <dbReference type="Proteomes" id="UP000289856"/>
    </source>
</evidence>
<gene>
    <name evidence="2" type="ORF">KCTCHS21_58910</name>
</gene>
<dbReference type="Proteomes" id="UP000289856">
    <property type="component" value="Chromosome"/>
</dbReference>
<evidence type="ECO:0000259" key="1">
    <source>
        <dbReference type="Pfam" id="PF01636"/>
    </source>
</evidence>
<dbReference type="InterPro" id="IPR002575">
    <property type="entry name" value="Aminoglycoside_PTrfase"/>
</dbReference>
<feature type="domain" description="Aminoglycoside phosphotransferase" evidence="1">
    <location>
        <begin position="87"/>
        <end position="251"/>
    </location>
</feature>
<dbReference type="Pfam" id="PF01636">
    <property type="entry name" value="APH"/>
    <property type="match status" value="1"/>
</dbReference>
<dbReference type="AlphaFoldDB" id="A0A3T1DEG9"/>
<dbReference type="EMBL" id="AP019400">
    <property type="protein sequence ID" value="BBI36492.1"/>
    <property type="molecule type" value="Genomic_DNA"/>
</dbReference>
<protein>
    <submittedName>
        <fullName evidence="2">Aminoglycoside phosphotransferase</fullName>
    </submittedName>
</protein>
<proteinExistence type="predicted"/>
<dbReference type="SUPFAM" id="SSF56112">
    <property type="entry name" value="Protein kinase-like (PK-like)"/>
    <property type="match status" value="1"/>
</dbReference>
<reference evidence="2 3" key="1">
    <citation type="submission" date="2019-01" db="EMBL/GenBank/DDBJ databases">
        <title>Complete genome sequence of Cohnella hallensis HS21 isolated from Korean fir (Abies koreana) rhizospheric soil.</title>
        <authorList>
            <person name="Jiang L."/>
            <person name="Kang S.W."/>
            <person name="Kim S."/>
            <person name="Jung J."/>
            <person name="Kim C.Y."/>
            <person name="Kim D.H."/>
            <person name="Kim S.W."/>
            <person name="Lee J."/>
        </authorList>
    </citation>
    <scope>NUCLEOTIDE SEQUENCE [LARGE SCALE GENOMIC DNA]</scope>
    <source>
        <strain evidence="2 3">HS21</strain>
    </source>
</reference>
<dbReference type="InterPro" id="IPR011009">
    <property type="entry name" value="Kinase-like_dom_sf"/>
</dbReference>
<dbReference type="GO" id="GO:0016740">
    <property type="term" value="F:transferase activity"/>
    <property type="evidence" value="ECO:0007669"/>
    <property type="project" value="UniProtKB-KW"/>
</dbReference>
<keyword evidence="3" id="KW-1185">Reference proteome</keyword>
<keyword evidence="2" id="KW-0808">Transferase</keyword>
<dbReference type="KEGG" id="cohn:KCTCHS21_58910"/>
<evidence type="ECO:0000313" key="2">
    <source>
        <dbReference type="EMBL" id="BBI36492.1"/>
    </source>
</evidence>
<sequence>MEFSYHLDPADLQEYIGKVFGNSYLIANVTRMHGGAQKVVYKIDCSNGFSCVLYVWDLTMNYFQEEIANENINAQSYGSHLFEINNRYLTAQGIRTPACHDLNKERKCYSFDYALVEYVSGHKAEVYFQHSDLRVQDQVFQRLGDMITRMHGNETHFYGKPDHGGSNAGECYLLQMENANMQLAYASQHIDSIRTNQSRLLDKLYELESRIEPRSRYGFIHGELGPDHVLVTDDLEPYLIDIEGAEFYDIEHEHSFLEFRFGDFYRYLKNDNLDPDRMLFYRFHHHISLTSGGLKLLHRGYPDQQFAKDLAVHHTRCALQFIED</sequence>
<name>A0A3T1DEG9_9BACL</name>
<accession>A0A3T1DEG9</accession>
<organism evidence="2 3">
    <name type="scientific">Cohnella abietis</name>
    <dbReference type="NCBI Taxonomy" id="2507935"/>
    <lineage>
        <taxon>Bacteria</taxon>
        <taxon>Bacillati</taxon>
        <taxon>Bacillota</taxon>
        <taxon>Bacilli</taxon>
        <taxon>Bacillales</taxon>
        <taxon>Paenibacillaceae</taxon>
        <taxon>Cohnella</taxon>
    </lineage>
</organism>